<evidence type="ECO:0000313" key="1">
    <source>
        <dbReference type="EMBL" id="TKW08539.1"/>
    </source>
</evidence>
<dbReference type="Proteomes" id="UP000298652">
    <property type="component" value="Chromosome 6"/>
</dbReference>
<evidence type="ECO:0000313" key="2">
    <source>
        <dbReference type="Proteomes" id="UP000298652"/>
    </source>
</evidence>
<accession>A0A4U6U5A4</accession>
<gene>
    <name evidence="1" type="ORF">SEVIR_6G033256v2</name>
</gene>
<dbReference type="EMBL" id="CM016557">
    <property type="protein sequence ID" value="TKW08539.1"/>
    <property type="molecule type" value="Genomic_DNA"/>
</dbReference>
<protein>
    <submittedName>
        <fullName evidence="1">Uncharacterized protein</fullName>
    </submittedName>
</protein>
<sequence length="88" mass="10037">MTWLPMLVILGSQDLCIKTRLTPQIYQVVGLQEGEPLDMLLQSMDWVTKSQSMVTCTASEYYCWKFSQEKDQQIATSCKTSTFIGTCK</sequence>
<proteinExistence type="predicted"/>
<name>A0A4U6U5A4_SETVI</name>
<dbReference type="Gramene" id="TKW08539">
    <property type="protein sequence ID" value="TKW08539"/>
    <property type="gene ID" value="SEVIR_6G033256v2"/>
</dbReference>
<reference evidence="1" key="1">
    <citation type="submission" date="2019-03" db="EMBL/GenBank/DDBJ databases">
        <title>WGS assembly of Setaria viridis.</title>
        <authorList>
            <person name="Huang P."/>
            <person name="Jenkins J."/>
            <person name="Grimwood J."/>
            <person name="Barry K."/>
            <person name="Healey A."/>
            <person name="Mamidi S."/>
            <person name="Sreedasyam A."/>
            <person name="Shu S."/>
            <person name="Feldman M."/>
            <person name="Wu J."/>
            <person name="Yu Y."/>
            <person name="Chen C."/>
            <person name="Johnson J."/>
            <person name="Rokhsar D."/>
            <person name="Baxter I."/>
            <person name="Schmutz J."/>
            <person name="Brutnell T."/>
            <person name="Kellogg E."/>
        </authorList>
    </citation>
    <scope>NUCLEOTIDE SEQUENCE [LARGE SCALE GENOMIC DNA]</scope>
</reference>
<organism evidence="1 2">
    <name type="scientific">Setaria viridis</name>
    <name type="common">Green bristlegrass</name>
    <name type="synonym">Setaria italica subsp. viridis</name>
    <dbReference type="NCBI Taxonomy" id="4556"/>
    <lineage>
        <taxon>Eukaryota</taxon>
        <taxon>Viridiplantae</taxon>
        <taxon>Streptophyta</taxon>
        <taxon>Embryophyta</taxon>
        <taxon>Tracheophyta</taxon>
        <taxon>Spermatophyta</taxon>
        <taxon>Magnoliopsida</taxon>
        <taxon>Liliopsida</taxon>
        <taxon>Poales</taxon>
        <taxon>Poaceae</taxon>
        <taxon>PACMAD clade</taxon>
        <taxon>Panicoideae</taxon>
        <taxon>Panicodae</taxon>
        <taxon>Paniceae</taxon>
        <taxon>Cenchrinae</taxon>
        <taxon>Setaria</taxon>
    </lineage>
</organism>
<dbReference type="AlphaFoldDB" id="A0A4U6U5A4"/>
<keyword evidence="2" id="KW-1185">Reference proteome</keyword>